<reference evidence="5 6" key="1">
    <citation type="submission" date="2021-01" db="EMBL/GenBank/DDBJ databases">
        <title>Genomic Encyclopedia of Type Strains, Phase IV (KMG-IV): sequencing the most valuable type-strain genomes for metagenomic binning, comparative biology and taxonomic classification.</title>
        <authorList>
            <person name="Goeker M."/>
        </authorList>
    </citation>
    <scope>NUCLEOTIDE SEQUENCE [LARGE SCALE GENOMIC DNA]</scope>
    <source>
        <strain evidence="5 6">DSM 27513</strain>
    </source>
</reference>
<evidence type="ECO:0000256" key="1">
    <source>
        <dbReference type="ARBA" id="ARBA00004613"/>
    </source>
</evidence>
<evidence type="ECO:0008006" key="7">
    <source>
        <dbReference type="Google" id="ProtNLM"/>
    </source>
</evidence>
<keyword evidence="6" id="KW-1185">Reference proteome</keyword>
<organism evidence="5 6">
    <name type="scientific">Streptococcus saliviloxodontae</name>
    <dbReference type="NCBI Taxonomy" id="1349416"/>
    <lineage>
        <taxon>Bacteria</taxon>
        <taxon>Bacillati</taxon>
        <taxon>Bacillota</taxon>
        <taxon>Bacilli</taxon>
        <taxon>Lactobacillales</taxon>
        <taxon>Streptococcaceae</taxon>
        <taxon>Streptococcus</taxon>
    </lineage>
</organism>
<dbReference type="Gene3D" id="1.10.10.1270">
    <property type="entry name" value="Sbi, C3 binding domain IV"/>
    <property type="match status" value="1"/>
</dbReference>
<dbReference type="RefSeq" id="WP_205017609.1">
    <property type="nucleotide sequence ID" value="NZ_JAFBEI010000034.1"/>
</dbReference>
<dbReference type="InterPro" id="IPR041909">
    <property type="entry name" value="Sbi_C3_db_domIV"/>
</dbReference>
<gene>
    <name evidence="5" type="ORF">JOC31_001568</name>
</gene>
<evidence type="ECO:0000256" key="4">
    <source>
        <dbReference type="SAM" id="MobiDB-lite"/>
    </source>
</evidence>
<dbReference type="Proteomes" id="UP000809081">
    <property type="component" value="Unassembled WGS sequence"/>
</dbReference>
<evidence type="ECO:0000256" key="2">
    <source>
        <dbReference type="ARBA" id="ARBA00022525"/>
    </source>
</evidence>
<sequence length="173" mass="17580">MKSSKSEMIFLFLTIVVVGLSAATYMVFGHQKAPVTSQQTSPSTTNTASSVATAEESVKSLEDNQTQDNLTLAQGAVSALTDAASKARLQARIDAVSLELTNQASANASVAAAEASPNTTTITNAQAAIDAVGNSSVKASLQARLDALNTDSVATTVIQGDTDTATASVSVAQ</sequence>
<comment type="subcellular location">
    <subcellularLocation>
        <location evidence="1">Secreted</location>
    </subcellularLocation>
</comment>
<proteinExistence type="predicted"/>
<comment type="caution">
    <text evidence="5">The sequence shown here is derived from an EMBL/GenBank/DDBJ whole genome shotgun (WGS) entry which is preliminary data.</text>
</comment>
<keyword evidence="3" id="KW-0732">Signal</keyword>
<evidence type="ECO:0000256" key="3">
    <source>
        <dbReference type="ARBA" id="ARBA00022729"/>
    </source>
</evidence>
<protein>
    <recommendedName>
        <fullName evidence="7">Peptidase</fullName>
    </recommendedName>
</protein>
<accession>A0ABS2PMS8</accession>
<feature type="region of interest" description="Disordered" evidence="4">
    <location>
        <begin position="33"/>
        <end position="59"/>
    </location>
</feature>
<evidence type="ECO:0000313" key="5">
    <source>
        <dbReference type="EMBL" id="MBM7636744.1"/>
    </source>
</evidence>
<feature type="compositionally biased region" description="Low complexity" evidence="4">
    <location>
        <begin position="33"/>
        <end position="55"/>
    </location>
</feature>
<evidence type="ECO:0000313" key="6">
    <source>
        <dbReference type="Proteomes" id="UP000809081"/>
    </source>
</evidence>
<name>A0ABS2PMS8_9STRE</name>
<keyword evidence="2" id="KW-0964">Secreted</keyword>
<dbReference type="EMBL" id="JAFBEI010000034">
    <property type="protein sequence ID" value="MBM7636744.1"/>
    <property type="molecule type" value="Genomic_DNA"/>
</dbReference>